<dbReference type="InterPro" id="IPR014825">
    <property type="entry name" value="DNA_alkylation"/>
</dbReference>
<dbReference type="Gene3D" id="1.25.10.90">
    <property type="match status" value="1"/>
</dbReference>
<proteinExistence type="predicted"/>
<reference evidence="2" key="1">
    <citation type="journal article" date="2019" name="Int. J. Syst. Evol. Microbiol.">
        <title>The Global Catalogue of Microorganisms (GCM) 10K type strain sequencing project: providing services to taxonomists for standard genome sequencing and annotation.</title>
        <authorList>
            <consortium name="The Broad Institute Genomics Platform"/>
            <consortium name="The Broad Institute Genome Sequencing Center for Infectious Disease"/>
            <person name="Wu L."/>
            <person name="Ma J."/>
        </authorList>
    </citation>
    <scope>NUCLEOTIDE SEQUENCE [LARGE SCALE GENOMIC DNA]</scope>
    <source>
        <strain evidence="2">JCM 31921</strain>
    </source>
</reference>
<dbReference type="PANTHER" id="PTHR41291:SF1">
    <property type="entry name" value="DNA ALKYLATION REPAIR PROTEIN"/>
    <property type="match status" value="1"/>
</dbReference>
<protein>
    <submittedName>
        <fullName evidence="1">DNA alkylation repair protein</fullName>
    </submittedName>
</protein>
<dbReference type="PANTHER" id="PTHR41291">
    <property type="entry name" value="DNA ALKYLATION REPAIR PROTEIN"/>
    <property type="match status" value="1"/>
</dbReference>
<name>A0ABP8MK26_9BACT</name>
<dbReference type="InterPro" id="IPR016024">
    <property type="entry name" value="ARM-type_fold"/>
</dbReference>
<evidence type="ECO:0000313" key="2">
    <source>
        <dbReference type="Proteomes" id="UP001501410"/>
    </source>
</evidence>
<keyword evidence="2" id="KW-1185">Reference proteome</keyword>
<dbReference type="Proteomes" id="UP001501410">
    <property type="component" value="Unassembled WGS sequence"/>
</dbReference>
<evidence type="ECO:0000313" key="1">
    <source>
        <dbReference type="EMBL" id="GAA4450253.1"/>
    </source>
</evidence>
<dbReference type="Pfam" id="PF08713">
    <property type="entry name" value="DNA_alkylation"/>
    <property type="match status" value="1"/>
</dbReference>
<gene>
    <name evidence="1" type="ORF">GCM10023092_05790</name>
</gene>
<dbReference type="CDD" id="cd06561">
    <property type="entry name" value="AlkD_like"/>
    <property type="match status" value="1"/>
</dbReference>
<accession>A0ABP8MK26</accession>
<dbReference type="SUPFAM" id="SSF48371">
    <property type="entry name" value="ARM repeat"/>
    <property type="match status" value="1"/>
</dbReference>
<comment type="caution">
    <text evidence="1">The sequence shown here is derived from an EMBL/GenBank/DDBJ whole genome shotgun (WGS) entry which is preliminary data.</text>
</comment>
<organism evidence="1 2">
    <name type="scientific">Rurimicrobium arvi</name>
    <dbReference type="NCBI Taxonomy" id="2049916"/>
    <lineage>
        <taxon>Bacteria</taxon>
        <taxon>Pseudomonadati</taxon>
        <taxon>Bacteroidota</taxon>
        <taxon>Chitinophagia</taxon>
        <taxon>Chitinophagales</taxon>
        <taxon>Chitinophagaceae</taxon>
        <taxon>Rurimicrobium</taxon>
    </lineage>
</organism>
<dbReference type="RefSeq" id="WP_344822521.1">
    <property type="nucleotide sequence ID" value="NZ_BAABEZ010000004.1"/>
</dbReference>
<dbReference type="EMBL" id="BAABEZ010000004">
    <property type="protein sequence ID" value="GAA4450253.1"/>
    <property type="molecule type" value="Genomic_DNA"/>
</dbReference>
<sequence>MTFTEVMDALRSFSDEQTRKTWINHGAKGEVWGVKVGDMKVIQKKIKRDHELALQLFDSGVPDAMYFGGLISEPLKMSKDELRQWATSANWYMLSEYTVAWAASESHFGHELALEWIDAKEEHVISAGWTTYSCLLALKKDEELDLKEIRSLMKRIEQTIHGQPNRVRYTMNGFLISAGGYVAALTEEAKAIAGRIGKVQVDQGGTACKVPDPVAYIGKMEQAGKIGKKRKTVFC</sequence>